<feature type="region of interest" description="Disordered" evidence="1">
    <location>
        <begin position="175"/>
        <end position="246"/>
    </location>
</feature>
<feature type="compositionally biased region" description="Acidic residues" evidence="1">
    <location>
        <begin position="198"/>
        <end position="217"/>
    </location>
</feature>
<dbReference type="GeneID" id="113863837"/>
<dbReference type="OrthoDB" id="511529at2759"/>
<evidence type="ECO:0000313" key="3">
    <source>
        <dbReference type="Proteomes" id="UP000694853"/>
    </source>
</evidence>
<feature type="compositionally biased region" description="Basic and acidic residues" evidence="1">
    <location>
        <begin position="113"/>
        <end position="123"/>
    </location>
</feature>
<dbReference type="Gene3D" id="1.20.5.650">
    <property type="entry name" value="Single helix bin"/>
    <property type="match status" value="1"/>
</dbReference>
<feature type="region of interest" description="Disordered" evidence="1">
    <location>
        <begin position="14"/>
        <end position="77"/>
    </location>
</feature>
<reference evidence="3" key="1">
    <citation type="journal article" date="2019" name="Toxins">
        <title>Detection of Abrin-Like and Prepropulchellin-Like Toxin Genes and Transcripts Using Whole Genome Sequencing and Full-Length Transcript Sequencing of Abrus precatorius.</title>
        <authorList>
            <person name="Hovde B.T."/>
            <person name="Daligault H.E."/>
            <person name="Hanschen E.R."/>
            <person name="Kunde Y.A."/>
            <person name="Johnson M.B."/>
            <person name="Starkenburg S.R."/>
            <person name="Johnson S.L."/>
        </authorList>
    </citation>
    <scope>NUCLEOTIDE SEQUENCE [LARGE SCALE GENOMIC DNA]</scope>
</reference>
<evidence type="ECO:0000313" key="4">
    <source>
        <dbReference type="RefSeq" id="XP_027353380.1"/>
    </source>
</evidence>
<keyword evidence="3" id="KW-1185">Reference proteome</keyword>
<dbReference type="InterPro" id="IPR011665">
    <property type="entry name" value="BRF1_TBP-bd_dom"/>
</dbReference>
<evidence type="ECO:0000256" key="1">
    <source>
        <dbReference type="SAM" id="MobiDB-lite"/>
    </source>
</evidence>
<dbReference type="KEGG" id="aprc:113863837"/>
<sequence length="246" mass="28230">MESSSLTLAKASNGLFENHKEDFPADVPESIGADGEHKVTNDGEHKATNDGEYNESHREDESENFSDIDDQEVDGYLHNEEEKNFKKIIWEKLNREYLEEQAVKETVAAKRSFEAKSRTEMKPKRSRQVIKSGPAQSAAEETHQMLGTKRLSSKINYDRLFQLFSEPAEADNLKKTKTAQCDLPSDNRTPFQCNFEDKNDDEMGSGDEFEDEGDIGEMYENAWRPENMDGSYFPEDDGYNYNDDDY</sequence>
<feature type="region of interest" description="Disordered" evidence="1">
    <location>
        <begin position="113"/>
        <end position="148"/>
    </location>
</feature>
<feature type="compositionally biased region" description="Acidic residues" evidence="1">
    <location>
        <begin position="61"/>
        <end position="73"/>
    </location>
</feature>
<feature type="compositionally biased region" description="Acidic residues" evidence="1">
    <location>
        <begin position="234"/>
        <end position="246"/>
    </location>
</feature>
<feature type="domain" description="Brf1 TBP-binding" evidence="2">
    <location>
        <begin position="66"/>
        <end position="165"/>
    </location>
</feature>
<protein>
    <submittedName>
        <fullName evidence="4">Uncharacterized protein LOC113863837</fullName>
    </submittedName>
</protein>
<evidence type="ECO:0000259" key="2">
    <source>
        <dbReference type="Pfam" id="PF07741"/>
    </source>
</evidence>
<dbReference type="Proteomes" id="UP000694853">
    <property type="component" value="Unplaced"/>
</dbReference>
<organism evidence="3 4">
    <name type="scientific">Abrus precatorius</name>
    <name type="common">Indian licorice</name>
    <name type="synonym">Glycine abrus</name>
    <dbReference type="NCBI Taxonomy" id="3816"/>
    <lineage>
        <taxon>Eukaryota</taxon>
        <taxon>Viridiplantae</taxon>
        <taxon>Streptophyta</taxon>
        <taxon>Embryophyta</taxon>
        <taxon>Tracheophyta</taxon>
        <taxon>Spermatophyta</taxon>
        <taxon>Magnoliopsida</taxon>
        <taxon>eudicotyledons</taxon>
        <taxon>Gunneridae</taxon>
        <taxon>Pentapetalae</taxon>
        <taxon>rosids</taxon>
        <taxon>fabids</taxon>
        <taxon>Fabales</taxon>
        <taxon>Fabaceae</taxon>
        <taxon>Papilionoideae</taxon>
        <taxon>50 kb inversion clade</taxon>
        <taxon>NPAAA clade</taxon>
        <taxon>indigoferoid/millettioid clade</taxon>
        <taxon>Abreae</taxon>
        <taxon>Abrus</taxon>
    </lineage>
</organism>
<gene>
    <name evidence="4" type="primary">LOC113863837</name>
</gene>
<reference evidence="4" key="2">
    <citation type="submission" date="2025-08" db="UniProtKB">
        <authorList>
            <consortium name="RefSeq"/>
        </authorList>
    </citation>
    <scope>IDENTIFICATION</scope>
    <source>
        <tissue evidence="4">Young leaves</tissue>
    </source>
</reference>
<name>A0A8B8LAX1_ABRPR</name>
<proteinExistence type="predicted"/>
<dbReference type="AlphaFoldDB" id="A0A8B8LAX1"/>
<dbReference type="Pfam" id="PF07741">
    <property type="entry name" value="BRF1"/>
    <property type="match status" value="1"/>
</dbReference>
<accession>A0A8B8LAX1</accession>
<dbReference type="RefSeq" id="XP_027353380.1">
    <property type="nucleotide sequence ID" value="XM_027497579.1"/>
</dbReference>
<feature type="compositionally biased region" description="Basic and acidic residues" evidence="1">
    <location>
        <begin position="34"/>
        <end position="60"/>
    </location>
</feature>